<feature type="compositionally biased region" description="Polar residues" evidence="14">
    <location>
        <begin position="146"/>
        <end position="156"/>
    </location>
</feature>
<evidence type="ECO:0000256" key="9">
    <source>
        <dbReference type="ARBA" id="ARBA00022989"/>
    </source>
</evidence>
<evidence type="ECO:0000256" key="7">
    <source>
        <dbReference type="ARBA" id="ARBA00022692"/>
    </source>
</evidence>
<keyword evidence="7 15" id="KW-0812">Transmembrane</keyword>
<keyword evidence="12" id="KW-0449">Lipoprotein</keyword>
<evidence type="ECO:0000256" key="6">
    <source>
        <dbReference type="ARBA" id="ARBA00022622"/>
    </source>
</evidence>
<dbReference type="GO" id="GO:0071944">
    <property type="term" value="C:cell periphery"/>
    <property type="evidence" value="ECO:0007669"/>
    <property type="project" value="UniProtKB-ARBA"/>
</dbReference>
<dbReference type="PANTHER" id="PTHR15549:SF26">
    <property type="entry name" value="AXIAL BUDDING PATTERN PROTEIN 2-RELATED"/>
    <property type="match status" value="1"/>
</dbReference>
<feature type="domain" description="CFEM" evidence="17">
    <location>
        <begin position="1"/>
        <end position="120"/>
    </location>
</feature>
<keyword evidence="11" id="KW-1015">Disulfide bond</keyword>
<evidence type="ECO:0000256" key="2">
    <source>
        <dbReference type="ARBA" id="ARBA00004589"/>
    </source>
</evidence>
<feature type="compositionally biased region" description="Low complexity" evidence="14">
    <location>
        <begin position="96"/>
        <end position="111"/>
    </location>
</feature>
<evidence type="ECO:0000256" key="16">
    <source>
        <dbReference type="SAM" id="SignalP"/>
    </source>
</evidence>
<organism evidence="18 19">
    <name type="scientific">Sarocladium strictum</name>
    <name type="common">Black bundle disease fungus</name>
    <name type="synonym">Acremonium strictum</name>
    <dbReference type="NCBI Taxonomy" id="5046"/>
    <lineage>
        <taxon>Eukaryota</taxon>
        <taxon>Fungi</taxon>
        <taxon>Dikarya</taxon>
        <taxon>Ascomycota</taxon>
        <taxon>Pezizomycotina</taxon>
        <taxon>Sordariomycetes</taxon>
        <taxon>Hypocreomycetidae</taxon>
        <taxon>Hypocreales</taxon>
        <taxon>Sarocladiaceae</taxon>
        <taxon>Sarocladium</taxon>
    </lineage>
</organism>
<gene>
    <name evidence="18" type="ORF">NLU13_6537</name>
</gene>
<evidence type="ECO:0000259" key="17">
    <source>
        <dbReference type="PROSITE" id="PS52012"/>
    </source>
</evidence>
<keyword evidence="6" id="KW-0336">GPI-anchor</keyword>
<evidence type="ECO:0000256" key="13">
    <source>
        <dbReference type="PROSITE-ProRule" id="PRU01356"/>
    </source>
</evidence>
<name>A0AA39L777_SARSR</name>
<evidence type="ECO:0000256" key="15">
    <source>
        <dbReference type="SAM" id="Phobius"/>
    </source>
</evidence>
<comment type="subcellular location">
    <subcellularLocation>
        <location evidence="2">Membrane</location>
        <topology evidence="2">Lipid-anchor</topology>
        <topology evidence="2">GPI-anchor</topology>
    </subcellularLocation>
    <subcellularLocation>
        <location evidence="1">Membrane</location>
        <topology evidence="1">Single-pass membrane protein</topology>
    </subcellularLocation>
    <subcellularLocation>
        <location evidence="3">Secreted</location>
    </subcellularLocation>
</comment>
<keyword evidence="6" id="KW-0325">Glycoprotein</keyword>
<feature type="region of interest" description="Disordered" evidence="14">
    <location>
        <begin position="96"/>
        <end position="215"/>
    </location>
</feature>
<evidence type="ECO:0000256" key="1">
    <source>
        <dbReference type="ARBA" id="ARBA00004167"/>
    </source>
</evidence>
<dbReference type="Pfam" id="PF05730">
    <property type="entry name" value="CFEM"/>
    <property type="match status" value="1"/>
</dbReference>
<feature type="binding site" description="axial binding residue" evidence="13">
    <location>
        <position position="48"/>
    </location>
    <ligand>
        <name>heme</name>
        <dbReference type="ChEBI" id="CHEBI:30413"/>
    </ligand>
    <ligandPart>
        <name>Fe</name>
        <dbReference type="ChEBI" id="CHEBI:18248"/>
    </ligandPart>
</feature>
<protein>
    <recommendedName>
        <fullName evidence="17">CFEM domain-containing protein</fullName>
    </recommendedName>
</protein>
<dbReference type="AlphaFoldDB" id="A0AA39L777"/>
<dbReference type="EMBL" id="JAPDFR010000005">
    <property type="protein sequence ID" value="KAK0386703.1"/>
    <property type="molecule type" value="Genomic_DNA"/>
</dbReference>
<keyword evidence="5" id="KW-0964">Secreted</keyword>
<dbReference type="GO" id="GO:0098552">
    <property type="term" value="C:side of membrane"/>
    <property type="evidence" value="ECO:0007669"/>
    <property type="project" value="UniProtKB-KW"/>
</dbReference>
<keyword evidence="8 16" id="KW-0732">Signal</keyword>
<evidence type="ECO:0000313" key="18">
    <source>
        <dbReference type="EMBL" id="KAK0386703.1"/>
    </source>
</evidence>
<reference evidence="18" key="1">
    <citation type="submission" date="2022-10" db="EMBL/GenBank/DDBJ databases">
        <title>Determination and structural analysis of whole genome sequence of Sarocladium strictum F4-1.</title>
        <authorList>
            <person name="Hu L."/>
            <person name="Jiang Y."/>
        </authorList>
    </citation>
    <scope>NUCLEOTIDE SEQUENCE</scope>
    <source>
        <strain evidence="18">F4-1</strain>
    </source>
</reference>
<dbReference type="PANTHER" id="PTHR15549">
    <property type="entry name" value="PAIRED IMMUNOGLOBULIN-LIKE TYPE 2 RECEPTOR"/>
    <property type="match status" value="1"/>
</dbReference>
<evidence type="ECO:0000256" key="8">
    <source>
        <dbReference type="ARBA" id="ARBA00022729"/>
    </source>
</evidence>
<feature type="compositionally biased region" description="Low complexity" evidence="14">
    <location>
        <begin position="157"/>
        <end position="193"/>
    </location>
</feature>
<dbReference type="InterPro" id="IPR008427">
    <property type="entry name" value="Extracellular_membr_CFEM_dom"/>
</dbReference>
<evidence type="ECO:0000256" key="3">
    <source>
        <dbReference type="ARBA" id="ARBA00004613"/>
    </source>
</evidence>
<keyword evidence="13" id="KW-0349">Heme</keyword>
<evidence type="ECO:0000313" key="19">
    <source>
        <dbReference type="Proteomes" id="UP001175261"/>
    </source>
</evidence>
<evidence type="ECO:0000256" key="12">
    <source>
        <dbReference type="ARBA" id="ARBA00023288"/>
    </source>
</evidence>
<keyword evidence="19" id="KW-1185">Reference proteome</keyword>
<keyword evidence="13" id="KW-0408">Iron</keyword>
<dbReference type="InterPro" id="IPR051694">
    <property type="entry name" value="Immunoregulatory_rcpt-like"/>
</dbReference>
<evidence type="ECO:0000256" key="10">
    <source>
        <dbReference type="ARBA" id="ARBA00023136"/>
    </source>
</evidence>
<sequence>MHSLLSAFIALGAFQALAVTAQDPACLANCAAQVRADFTKFACANADDAGCLCSKADFKNGVRDCATPCGSAAGDVETFLNNGFCLAQAPPPAASSSAAAPSSAVAPEPATTQPPAPVSTILPETTAAPAPTTAPAPEAQPQPTTVPDTTEQLVQDTSSQPAPAETTAAPETTSAAAETETSSTFSTKTTAASNAGETAGADDETDAKEKDNGGLSKSAIIGIGVGVGAAGLAAIGLILWLCMRKRSKKDSRPFVEISKPMPASGVGDYVGRRDPFTEKRGDVMEMQSNRYEDMLPRQVPRTVV</sequence>
<keyword evidence="13" id="KW-0479">Metal-binding</keyword>
<feature type="signal peptide" evidence="16">
    <location>
        <begin position="1"/>
        <end position="21"/>
    </location>
</feature>
<dbReference type="PROSITE" id="PS52012">
    <property type="entry name" value="CFEM"/>
    <property type="match status" value="1"/>
</dbReference>
<evidence type="ECO:0000256" key="4">
    <source>
        <dbReference type="ARBA" id="ARBA00010031"/>
    </source>
</evidence>
<evidence type="ECO:0000256" key="11">
    <source>
        <dbReference type="ARBA" id="ARBA00023157"/>
    </source>
</evidence>
<accession>A0AA39L777</accession>
<comment type="similarity">
    <text evidence="4">Belongs to the RBT5 family.</text>
</comment>
<evidence type="ECO:0000256" key="5">
    <source>
        <dbReference type="ARBA" id="ARBA00022525"/>
    </source>
</evidence>
<dbReference type="Proteomes" id="UP001175261">
    <property type="component" value="Unassembled WGS sequence"/>
</dbReference>
<keyword evidence="10 15" id="KW-0472">Membrane</keyword>
<feature type="chain" id="PRO_5041327581" description="CFEM domain-containing protein" evidence="16">
    <location>
        <begin position="22"/>
        <end position="304"/>
    </location>
</feature>
<dbReference type="GO" id="GO:0005576">
    <property type="term" value="C:extracellular region"/>
    <property type="evidence" value="ECO:0007669"/>
    <property type="project" value="UniProtKB-SubCell"/>
</dbReference>
<evidence type="ECO:0000256" key="14">
    <source>
        <dbReference type="SAM" id="MobiDB-lite"/>
    </source>
</evidence>
<dbReference type="GO" id="GO:0046872">
    <property type="term" value="F:metal ion binding"/>
    <property type="evidence" value="ECO:0007669"/>
    <property type="project" value="UniProtKB-UniRule"/>
</dbReference>
<comment type="caution">
    <text evidence="18">The sequence shown here is derived from an EMBL/GenBank/DDBJ whole genome shotgun (WGS) entry which is preliminary data.</text>
</comment>
<keyword evidence="9 15" id="KW-1133">Transmembrane helix</keyword>
<proteinExistence type="inferred from homology"/>
<feature type="transmembrane region" description="Helical" evidence="15">
    <location>
        <begin position="219"/>
        <end position="242"/>
    </location>
</feature>
<comment type="caution">
    <text evidence="13">Lacks conserved residue(s) required for the propagation of feature annotation.</text>
</comment>